<dbReference type="HOGENOM" id="CLU_2877472_0_0_0"/>
<dbReference type="AlphaFoldDB" id="R4PVD0"/>
<evidence type="ECO:0000313" key="2">
    <source>
        <dbReference type="EMBL" id="AGL62175.1"/>
    </source>
</evidence>
<dbReference type="Proteomes" id="UP000013893">
    <property type="component" value="Chromosome"/>
</dbReference>
<evidence type="ECO:0000256" key="1">
    <source>
        <dbReference type="SAM" id="Phobius"/>
    </source>
</evidence>
<dbReference type="STRING" id="1332188.L336_0469"/>
<reference evidence="2 3" key="1">
    <citation type="journal article" date="2013" name="Nat. Biotechnol.">
        <title>Genome sequences of rare, uncultured bacteria obtained by differential coverage binning of multiple metagenomes.</title>
        <authorList>
            <person name="Albertsen M."/>
            <person name="Hugenholtz P."/>
            <person name="Skarshewski A."/>
            <person name="Nielsen K.L."/>
            <person name="Tyson G.W."/>
            <person name="Nielsen P.H."/>
        </authorList>
    </citation>
    <scope>NUCLEOTIDE SEQUENCE [LARGE SCALE GENOMIC DNA]</scope>
    <source>
        <strain evidence="2">TM71</strain>
    </source>
</reference>
<dbReference type="RefSeq" id="WP_015641625.1">
    <property type="nucleotide sequence ID" value="NC_021219.1"/>
</dbReference>
<name>R4PVD0_9BACT</name>
<keyword evidence="1" id="KW-0472">Membrane</keyword>
<organism evidence="2 3">
    <name type="scientific">Candidatus Saccharimonas aalborgensis</name>
    <dbReference type="NCBI Taxonomy" id="1332188"/>
    <lineage>
        <taxon>Bacteria</taxon>
        <taxon>Candidatus Saccharimonadota</taxon>
        <taxon>Candidatus Saccharimonadia</taxon>
        <taxon>Candidatus Saccharimonadales</taxon>
        <taxon>Candidatus Saccharimonadaceae</taxon>
        <taxon>Candidatus Saccharimonas</taxon>
    </lineage>
</organism>
<keyword evidence="3" id="KW-1185">Reference proteome</keyword>
<keyword evidence="1" id="KW-0812">Transmembrane</keyword>
<accession>R4PVD0</accession>
<dbReference type="KEGG" id="saal:L336_0469"/>
<sequence>MKYVTLLILVIVSFATSRLVLWLANPNDPEGTNLLVTTVVAIVVFVPLLFVYLRISKRHNANK</sequence>
<gene>
    <name evidence="2" type="ORF">L336_0469</name>
</gene>
<evidence type="ECO:0000313" key="3">
    <source>
        <dbReference type="Proteomes" id="UP000013893"/>
    </source>
</evidence>
<proteinExistence type="predicted"/>
<protein>
    <submittedName>
        <fullName evidence="2">Uncharacterized protein</fullName>
    </submittedName>
</protein>
<dbReference type="EMBL" id="CP005957">
    <property type="protein sequence ID" value="AGL62175.1"/>
    <property type="molecule type" value="Genomic_DNA"/>
</dbReference>
<keyword evidence="1" id="KW-1133">Transmembrane helix</keyword>
<feature type="transmembrane region" description="Helical" evidence="1">
    <location>
        <begin position="34"/>
        <end position="53"/>
    </location>
</feature>